<reference evidence="2" key="2">
    <citation type="submission" date="2020-09" db="EMBL/GenBank/DDBJ databases">
        <authorList>
            <person name="Sun Q."/>
            <person name="Zhou Y."/>
        </authorList>
    </citation>
    <scope>NUCLEOTIDE SEQUENCE</scope>
    <source>
        <strain evidence="2">CGMCC 4.7403</strain>
    </source>
</reference>
<sequence length="141" mass="15412">MMMAMGTSGGPKERVGAKGPDELRRQIEITRSRLGDTVEELAAKADVKGRARARVHSVRERVPRQAVAVGGAGVAALAAGLYVWRHPTTPPPAPPPLARLRRRLPSSRSLNARGRRLPSSLRSLAPRRRRLPALRSLNPRQ</sequence>
<evidence type="ECO:0000256" key="1">
    <source>
        <dbReference type="SAM" id="MobiDB-lite"/>
    </source>
</evidence>
<dbReference type="EMBL" id="BNAT01000012">
    <property type="protein sequence ID" value="GHH89179.1"/>
    <property type="molecule type" value="Genomic_DNA"/>
</dbReference>
<feature type="region of interest" description="Disordered" evidence="1">
    <location>
        <begin position="87"/>
        <end position="141"/>
    </location>
</feature>
<dbReference type="InterPro" id="IPR022062">
    <property type="entry name" value="DUF3618"/>
</dbReference>
<dbReference type="Pfam" id="PF12277">
    <property type="entry name" value="DUF3618"/>
    <property type="match status" value="1"/>
</dbReference>
<evidence type="ECO:0000313" key="3">
    <source>
        <dbReference type="Proteomes" id="UP000603227"/>
    </source>
</evidence>
<organism evidence="2 3">
    <name type="scientific">Streptomyces capitiformicae</name>
    <dbReference type="NCBI Taxonomy" id="2014920"/>
    <lineage>
        <taxon>Bacteria</taxon>
        <taxon>Bacillati</taxon>
        <taxon>Actinomycetota</taxon>
        <taxon>Actinomycetes</taxon>
        <taxon>Kitasatosporales</taxon>
        <taxon>Streptomycetaceae</taxon>
        <taxon>Streptomyces</taxon>
    </lineage>
</organism>
<feature type="compositionally biased region" description="Low complexity" evidence="1">
    <location>
        <begin position="106"/>
        <end position="124"/>
    </location>
</feature>
<name>A0A919GQX5_9ACTN</name>
<protein>
    <recommendedName>
        <fullName evidence="4">DUF3618 domain-containing protein</fullName>
    </recommendedName>
</protein>
<feature type="compositionally biased region" description="Basic and acidic residues" evidence="1">
    <location>
        <begin position="11"/>
        <end position="22"/>
    </location>
</feature>
<reference evidence="2" key="1">
    <citation type="journal article" date="2014" name="Int. J. Syst. Evol. Microbiol.">
        <title>Complete genome sequence of Corynebacterium casei LMG S-19264T (=DSM 44701T), isolated from a smear-ripened cheese.</title>
        <authorList>
            <consortium name="US DOE Joint Genome Institute (JGI-PGF)"/>
            <person name="Walter F."/>
            <person name="Albersmeier A."/>
            <person name="Kalinowski J."/>
            <person name="Ruckert C."/>
        </authorList>
    </citation>
    <scope>NUCLEOTIDE SEQUENCE</scope>
    <source>
        <strain evidence="2">CGMCC 4.7403</strain>
    </source>
</reference>
<comment type="caution">
    <text evidence="2">The sequence shown here is derived from an EMBL/GenBank/DDBJ whole genome shotgun (WGS) entry which is preliminary data.</text>
</comment>
<accession>A0A919GQX5</accession>
<keyword evidence="3" id="KW-1185">Reference proteome</keyword>
<gene>
    <name evidence="2" type="ORF">GCM10017771_38210</name>
</gene>
<proteinExistence type="predicted"/>
<dbReference type="AlphaFoldDB" id="A0A919GQX5"/>
<feature type="compositionally biased region" description="Pro residues" evidence="1">
    <location>
        <begin position="88"/>
        <end position="97"/>
    </location>
</feature>
<dbReference type="Proteomes" id="UP000603227">
    <property type="component" value="Unassembled WGS sequence"/>
</dbReference>
<feature type="region of interest" description="Disordered" evidence="1">
    <location>
        <begin position="1"/>
        <end position="22"/>
    </location>
</feature>
<evidence type="ECO:0008006" key="4">
    <source>
        <dbReference type="Google" id="ProtNLM"/>
    </source>
</evidence>
<evidence type="ECO:0000313" key="2">
    <source>
        <dbReference type="EMBL" id="GHH89179.1"/>
    </source>
</evidence>